<sequence>MEGSWTSLKRMYYGVYRYISFKHLQRYCDEMNFRYNSKDLDDCRRFDLAIRTTNRARIKYRELIGKSGLAA</sequence>
<organism evidence="2 3">
    <name type="scientific">Mucilaginibacter robiniae</name>
    <dbReference type="NCBI Taxonomy" id="2728022"/>
    <lineage>
        <taxon>Bacteria</taxon>
        <taxon>Pseudomonadati</taxon>
        <taxon>Bacteroidota</taxon>
        <taxon>Sphingobacteriia</taxon>
        <taxon>Sphingobacteriales</taxon>
        <taxon>Sphingobacteriaceae</taxon>
        <taxon>Mucilaginibacter</taxon>
    </lineage>
</organism>
<gene>
    <name evidence="2" type="ORF">HH214_01415</name>
</gene>
<evidence type="ECO:0000259" key="1">
    <source>
        <dbReference type="Pfam" id="PF12762"/>
    </source>
</evidence>
<evidence type="ECO:0000313" key="2">
    <source>
        <dbReference type="EMBL" id="QJD98265.1"/>
    </source>
</evidence>
<dbReference type="Proteomes" id="UP000503278">
    <property type="component" value="Chromosome"/>
</dbReference>
<dbReference type="InterPro" id="IPR024445">
    <property type="entry name" value="Tnp_ISXO2-like"/>
</dbReference>
<keyword evidence="3" id="KW-1185">Reference proteome</keyword>
<accession>A0A7L5E5F8</accession>
<dbReference type="AlphaFoldDB" id="A0A7L5E5F8"/>
<feature type="domain" description="ISXO2-like transposase" evidence="1">
    <location>
        <begin position="2"/>
        <end position="36"/>
    </location>
</feature>
<reference evidence="2 3" key="1">
    <citation type="submission" date="2020-04" db="EMBL/GenBank/DDBJ databases">
        <title>Genome sequencing of novel species.</title>
        <authorList>
            <person name="Heo J."/>
            <person name="Kim S.-J."/>
            <person name="Kim J.-S."/>
            <person name="Hong S.-B."/>
            <person name="Kwon S.-W."/>
        </authorList>
    </citation>
    <scope>NUCLEOTIDE SEQUENCE [LARGE SCALE GENOMIC DNA]</scope>
    <source>
        <strain evidence="2 3">F39-2</strain>
    </source>
</reference>
<protein>
    <submittedName>
        <fullName evidence="2">Transposase</fullName>
    </submittedName>
</protein>
<dbReference type="EMBL" id="CP051682">
    <property type="protein sequence ID" value="QJD98265.1"/>
    <property type="molecule type" value="Genomic_DNA"/>
</dbReference>
<evidence type="ECO:0000313" key="3">
    <source>
        <dbReference type="Proteomes" id="UP000503278"/>
    </source>
</evidence>
<dbReference type="Pfam" id="PF12762">
    <property type="entry name" value="DDE_Tnp_IS1595"/>
    <property type="match status" value="1"/>
</dbReference>
<dbReference type="KEGG" id="mrob:HH214_01415"/>
<name>A0A7L5E5F8_9SPHI</name>
<proteinExistence type="predicted"/>